<dbReference type="Proteomes" id="UP001291623">
    <property type="component" value="Unassembled WGS sequence"/>
</dbReference>
<name>A0AAE1RGP8_9SOLA</name>
<evidence type="ECO:0000256" key="2">
    <source>
        <dbReference type="ARBA" id="ARBA00023002"/>
    </source>
</evidence>
<dbReference type="PANTHER" id="PTHR24320">
    <property type="entry name" value="RETINOL DEHYDROGENASE"/>
    <property type="match status" value="1"/>
</dbReference>
<comment type="caution">
    <text evidence="3">The sequence shown here is derived from an EMBL/GenBank/DDBJ whole genome shotgun (WGS) entry which is preliminary data.</text>
</comment>
<evidence type="ECO:0000313" key="4">
    <source>
        <dbReference type="Proteomes" id="UP001291623"/>
    </source>
</evidence>
<keyword evidence="4" id="KW-1185">Reference proteome</keyword>
<dbReference type="AlphaFoldDB" id="A0AAE1RGP8"/>
<dbReference type="Gene3D" id="3.40.50.720">
    <property type="entry name" value="NAD(P)-binding Rossmann-like Domain"/>
    <property type="match status" value="1"/>
</dbReference>
<evidence type="ECO:0000256" key="1">
    <source>
        <dbReference type="ARBA" id="ARBA00006484"/>
    </source>
</evidence>
<comment type="similarity">
    <text evidence="1">Belongs to the short-chain dehydrogenases/reductases (SDR) family.</text>
</comment>
<proteinExistence type="inferred from homology"/>
<accession>A0AAE1RGP8</accession>
<dbReference type="InterPro" id="IPR036291">
    <property type="entry name" value="NAD(P)-bd_dom_sf"/>
</dbReference>
<gene>
    <name evidence="3" type="ORF">RND71_030031</name>
</gene>
<dbReference type="SUPFAM" id="SSF51735">
    <property type="entry name" value="NAD(P)-binding Rossmann-fold domains"/>
    <property type="match status" value="1"/>
</dbReference>
<dbReference type="PANTHER" id="PTHR24320:SF200">
    <property type="entry name" value="DEHYDROGENASE_REDUCTASE SDR FAMILY MEMBER FEY"/>
    <property type="match status" value="1"/>
</dbReference>
<dbReference type="GO" id="GO:0016491">
    <property type="term" value="F:oxidoreductase activity"/>
    <property type="evidence" value="ECO:0007669"/>
    <property type="project" value="UniProtKB-KW"/>
</dbReference>
<evidence type="ECO:0000313" key="3">
    <source>
        <dbReference type="EMBL" id="KAK4350718.1"/>
    </source>
</evidence>
<protein>
    <submittedName>
        <fullName evidence="3">Uncharacterized protein</fullName>
    </submittedName>
</protein>
<dbReference type="EMBL" id="JAVYJV010000016">
    <property type="protein sequence ID" value="KAK4350718.1"/>
    <property type="molecule type" value="Genomic_DNA"/>
</dbReference>
<sequence>MVHTCCKVTELDLLSLDSVARFAEAWNAAWHHYMFSSTMLVMFSSVLHKRLPAEAGISVVCNTPGIVLTNVARDLPQFLQVGYHLIPYFIFNAEEGSQSTLFAATDPQISEYCEMLKADDWPVCAYISHDCRPTNASEEAHNVETSYEVWEKMLALVGLPSDAVERLIEGEEIKCRFGNPQDSFHL</sequence>
<keyword evidence="2" id="KW-0560">Oxidoreductase</keyword>
<organism evidence="3 4">
    <name type="scientific">Anisodus tanguticus</name>
    <dbReference type="NCBI Taxonomy" id="243964"/>
    <lineage>
        <taxon>Eukaryota</taxon>
        <taxon>Viridiplantae</taxon>
        <taxon>Streptophyta</taxon>
        <taxon>Embryophyta</taxon>
        <taxon>Tracheophyta</taxon>
        <taxon>Spermatophyta</taxon>
        <taxon>Magnoliopsida</taxon>
        <taxon>eudicotyledons</taxon>
        <taxon>Gunneridae</taxon>
        <taxon>Pentapetalae</taxon>
        <taxon>asterids</taxon>
        <taxon>lamiids</taxon>
        <taxon>Solanales</taxon>
        <taxon>Solanaceae</taxon>
        <taxon>Solanoideae</taxon>
        <taxon>Hyoscyameae</taxon>
        <taxon>Anisodus</taxon>
    </lineage>
</organism>
<reference evidence="3" key="1">
    <citation type="submission" date="2023-12" db="EMBL/GenBank/DDBJ databases">
        <title>Genome assembly of Anisodus tanguticus.</title>
        <authorList>
            <person name="Wang Y.-J."/>
        </authorList>
    </citation>
    <scope>NUCLEOTIDE SEQUENCE</scope>
    <source>
        <strain evidence="3">KB-2021</strain>
        <tissue evidence="3">Leaf</tissue>
    </source>
</reference>